<gene>
    <name evidence="5" type="ORF">A2763_03815</name>
</gene>
<protein>
    <submittedName>
        <fullName evidence="5">Aldehyde-activating protein</fullName>
    </submittedName>
</protein>
<accession>A0A1F6CJV0</accession>
<organism evidence="5 6">
    <name type="scientific">Candidatus Kaiserbacteria bacterium RIFCSPHIGHO2_01_FULL_54_36</name>
    <dbReference type="NCBI Taxonomy" id="1798482"/>
    <lineage>
        <taxon>Bacteria</taxon>
        <taxon>Candidatus Kaiseribacteriota</taxon>
    </lineage>
</organism>
<proteinExistence type="inferred from homology"/>
<evidence type="ECO:0000256" key="3">
    <source>
        <dbReference type="ARBA" id="ARBA00022833"/>
    </source>
</evidence>
<reference evidence="5 6" key="1">
    <citation type="journal article" date="2016" name="Nat. Commun.">
        <title>Thousands of microbial genomes shed light on interconnected biogeochemical processes in an aquifer system.</title>
        <authorList>
            <person name="Anantharaman K."/>
            <person name="Brown C.T."/>
            <person name="Hug L.A."/>
            <person name="Sharon I."/>
            <person name="Castelle C.J."/>
            <person name="Probst A.J."/>
            <person name="Thomas B.C."/>
            <person name="Singh A."/>
            <person name="Wilkins M.J."/>
            <person name="Karaoz U."/>
            <person name="Brodie E.L."/>
            <person name="Williams K.H."/>
            <person name="Hubbard S.S."/>
            <person name="Banfield J.F."/>
        </authorList>
    </citation>
    <scope>NUCLEOTIDE SEQUENCE [LARGE SCALE GENOMIC DNA]</scope>
</reference>
<dbReference type="Gene3D" id="2.170.150.70">
    <property type="match status" value="1"/>
</dbReference>
<dbReference type="EMBL" id="MFKV01000031">
    <property type="protein sequence ID" value="OGG49425.1"/>
    <property type="molecule type" value="Genomic_DNA"/>
</dbReference>
<dbReference type="STRING" id="1798482.A2763_03815"/>
<evidence type="ECO:0000313" key="5">
    <source>
        <dbReference type="EMBL" id="OGG49425.1"/>
    </source>
</evidence>
<dbReference type="Proteomes" id="UP000178370">
    <property type="component" value="Unassembled WGS sequence"/>
</dbReference>
<sequence length="113" mass="12545">MATYTGGCHCGAVRYEVETGLEKVLVCNCSHCHKKGLLLNFVDKDKFKLLSGEDNLSEYNFNKKSIRHLFCKTCGVQSFAEGAAFPKACINVRCLDEVDIDALTFTPFNGKDL</sequence>
<evidence type="ECO:0000256" key="2">
    <source>
        <dbReference type="ARBA" id="ARBA00022723"/>
    </source>
</evidence>
<evidence type="ECO:0000313" key="6">
    <source>
        <dbReference type="Proteomes" id="UP000178370"/>
    </source>
</evidence>
<dbReference type="Pfam" id="PF04828">
    <property type="entry name" value="GFA"/>
    <property type="match status" value="1"/>
</dbReference>
<dbReference type="InterPro" id="IPR011057">
    <property type="entry name" value="Mss4-like_sf"/>
</dbReference>
<evidence type="ECO:0000256" key="1">
    <source>
        <dbReference type="ARBA" id="ARBA00005495"/>
    </source>
</evidence>
<evidence type="ECO:0000259" key="4">
    <source>
        <dbReference type="PROSITE" id="PS51891"/>
    </source>
</evidence>
<keyword evidence="2" id="KW-0479">Metal-binding</keyword>
<dbReference type="SUPFAM" id="SSF51316">
    <property type="entry name" value="Mss4-like"/>
    <property type="match status" value="1"/>
</dbReference>
<keyword evidence="3" id="KW-0862">Zinc</keyword>
<feature type="domain" description="CENP-V/GFA" evidence="4">
    <location>
        <begin position="4"/>
        <end position="113"/>
    </location>
</feature>
<comment type="caution">
    <text evidence="5">The sequence shown here is derived from an EMBL/GenBank/DDBJ whole genome shotgun (WGS) entry which is preliminary data.</text>
</comment>
<dbReference type="PANTHER" id="PTHR28620:SF1">
    <property type="entry name" value="CENP-V_GFA DOMAIN-CONTAINING PROTEIN"/>
    <property type="match status" value="1"/>
</dbReference>
<dbReference type="GO" id="GO:0046872">
    <property type="term" value="F:metal ion binding"/>
    <property type="evidence" value="ECO:0007669"/>
    <property type="project" value="UniProtKB-KW"/>
</dbReference>
<dbReference type="PROSITE" id="PS51891">
    <property type="entry name" value="CENP_V_GFA"/>
    <property type="match status" value="1"/>
</dbReference>
<dbReference type="AlphaFoldDB" id="A0A1F6CJV0"/>
<comment type="similarity">
    <text evidence="1">Belongs to the Gfa family.</text>
</comment>
<name>A0A1F6CJV0_9BACT</name>
<dbReference type="GO" id="GO:0016846">
    <property type="term" value="F:carbon-sulfur lyase activity"/>
    <property type="evidence" value="ECO:0007669"/>
    <property type="project" value="InterPro"/>
</dbReference>
<dbReference type="PANTHER" id="PTHR28620">
    <property type="entry name" value="CENTROMERE PROTEIN V"/>
    <property type="match status" value="1"/>
</dbReference>
<dbReference type="InterPro" id="IPR006913">
    <property type="entry name" value="CENP-V/GFA"/>
</dbReference>
<dbReference type="InterPro" id="IPR052355">
    <property type="entry name" value="CENP-V-like"/>
</dbReference>